<keyword evidence="2" id="KW-1185">Reference proteome</keyword>
<organism evidence="1 2">
    <name type="scientific">Zalerion maritima</name>
    <dbReference type="NCBI Taxonomy" id="339359"/>
    <lineage>
        <taxon>Eukaryota</taxon>
        <taxon>Fungi</taxon>
        <taxon>Dikarya</taxon>
        <taxon>Ascomycota</taxon>
        <taxon>Pezizomycotina</taxon>
        <taxon>Sordariomycetes</taxon>
        <taxon>Lulworthiomycetidae</taxon>
        <taxon>Lulworthiales</taxon>
        <taxon>Lulworthiaceae</taxon>
        <taxon>Zalerion</taxon>
    </lineage>
</organism>
<dbReference type="AlphaFoldDB" id="A0AAD5WVK6"/>
<evidence type="ECO:0000313" key="2">
    <source>
        <dbReference type="Proteomes" id="UP001201980"/>
    </source>
</evidence>
<dbReference type="Proteomes" id="UP001201980">
    <property type="component" value="Unassembled WGS sequence"/>
</dbReference>
<gene>
    <name evidence="1" type="ORF">MKZ38_007134</name>
</gene>
<reference evidence="1" key="1">
    <citation type="submission" date="2022-07" db="EMBL/GenBank/DDBJ databases">
        <title>Draft genome sequence of Zalerion maritima ATCC 34329, a (micro)plastics degrading marine fungus.</title>
        <authorList>
            <person name="Paco A."/>
            <person name="Goncalves M.F.M."/>
            <person name="Rocha-Santos T.A.P."/>
            <person name="Alves A."/>
        </authorList>
    </citation>
    <scope>NUCLEOTIDE SEQUENCE</scope>
    <source>
        <strain evidence="1">ATCC 34329</strain>
    </source>
</reference>
<proteinExistence type="predicted"/>
<evidence type="ECO:0000313" key="1">
    <source>
        <dbReference type="EMBL" id="KAJ2904778.1"/>
    </source>
</evidence>
<sequence>MPQVQDQVMMQEKQQLPMPSTGCLMLDIFLAETSKEAPWDGLRGIGALPGAVCGFIDMDLDISLPSKGATYAGSGRDMGDADGFHGVVVANQLPRPVEHRPELLVGIGAVFDDAAADVGALMADLDAM</sequence>
<name>A0AAD5WVK6_9PEZI</name>
<dbReference type="EMBL" id="JAKWBI020000044">
    <property type="protein sequence ID" value="KAJ2904778.1"/>
    <property type="molecule type" value="Genomic_DNA"/>
</dbReference>
<accession>A0AAD5WVK6</accession>
<protein>
    <submittedName>
        <fullName evidence="1">Uncharacterized protein</fullName>
    </submittedName>
</protein>
<comment type="caution">
    <text evidence="1">The sequence shown here is derived from an EMBL/GenBank/DDBJ whole genome shotgun (WGS) entry which is preliminary data.</text>
</comment>